<sequence length="189" mass="20923">MVVVAVPRRRHRGVNAEMGRWSCDGGSQGSNQWEERREMAARRREICAVGIKTLHPGVVPSLIFRSRRPVLAPPLTGVPPPPPRPVPLRCALFPPAAARSSAPCREADIVRRVGFTSSAGTVNIEERQRPFYDHDDWRDIDFCRCIKMTGWKAAMDYAGEHSLGLISVIPTLVVGPLDAISLNTNSFED</sequence>
<dbReference type="Proteomes" id="UP000006038">
    <property type="component" value="Chromosome 11"/>
</dbReference>
<name>J3N931_ORYBR</name>
<dbReference type="EnsemblPlants" id="OB11G23170.1">
    <property type="protein sequence ID" value="OB11G23170.1"/>
    <property type="gene ID" value="OB11G23170"/>
</dbReference>
<dbReference type="HOGENOM" id="CLU_1436472_0_0_1"/>
<reference evidence="1" key="2">
    <citation type="submission" date="2013-04" db="UniProtKB">
        <authorList>
            <consortium name="EnsemblPlants"/>
        </authorList>
    </citation>
    <scope>IDENTIFICATION</scope>
</reference>
<protein>
    <submittedName>
        <fullName evidence="1">Uncharacterized protein</fullName>
    </submittedName>
</protein>
<evidence type="ECO:0000313" key="2">
    <source>
        <dbReference type="Proteomes" id="UP000006038"/>
    </source>
</evidence>
<dbReference type="Gene3D" id="3.40.50.720">
    <property type="entry name" value="NAD(P)-binding Rossmann-like Domain"/>
    <property type="match status" value="1"/>
</dbReference>
<dbReference type="InterPro" id="IPR036291">
    <property type="entry name" value="NAD(P)-bd_dom_sf"/>
</dbReference>
<evidence type="ECO:0000313" key="1">
    <source>
        <dbReference type="EnsemblPlants" id="OB11G23170.1"/>
    </source>
</evidence>
<reference evidence="1" key="1">
    <citation type="journal article" date="2013" name="Nat. Commun.">
        <title>Whole-genome sequencing of Oryza brachyantha reveals mechanisms underlying Oryza genome evolution.</title>
        <authorList>
            <person name="Chen J."/>
            <person name="Huang Q."/>
            <person name="Gao D."/>
            <person name="Wang J."/>
            <person name="Lang Y."/>
            <person name="Liu T."/>
            <person name="Li B."/>
            <person name="Bai Z."/>
            <person name="Luis Goicoechea J."/>
            <person name="Liang C."/>
            <person name="Chen C."/>
            <person name="Zhang W."/>
            <person name="Sun S."/>
            <person name="Liao Y."/>
            <person name="Zhang X."/>
            <person name="Yang L."/>
            <person name="Song C."/>
            <person name="Wang M."/>
            <person name="Shi J."/>
            <person name="Liu G."/>
            <person name="Liu J."/>
            <person name="Zhou H."/>
            <person name="Zhou W."/>
            <person name="Yu Q."/>
            <person name="An N."/>
            <person name="Chen Y."/>
            <person name="Cai Q."/>
            <person name="Wang B."/>
            <person name="Liu B."/>
            <person name="Min J."/>
            <person name="Huang Y."/>
            <person name="Wu H."/>
            <person name="Li Z."/>
            <person name="Zhang Y."/>
            <person name="Yin Y."/>
            <person name="Song W."/>
            <person name="Jiang J."/>
            <person name="Jackson S.A."/>
            <person name="Wing R.A."/>
            <person name="Wang J."/>
            <person name="Chen M."/>
        </authorList>
    </citation>
    <scope>NUCLEOTIDE SEQUENCE [LARGE SCALE GENOMIC DNA]</scope>
    <source>
        <strain evidence="1">cv. IRGC 101232</strain>
    </source>
</reference>
<dbReference type="AlphaFoldDB" id="J3N931"/>
<organism evidence="1">
    <name type="scientific">Oryza brachyantha</name>
    <name type="common">malo sina</name>
    <dbReference type="NCBI Taxonomy" id="4533"/>
    <lineage>
        <taxon>Eukaryota</taxon>
        <taxon>Viridiplantae</taxon>
        <taxon>Streptophyta</taxon>
        <taxon>Embryophyta</taxon>
        <taxon>Tracheophyta</taxon>
        <taxon>Spermatophyta</taxon>
        <taxon>Magnoliopsida</taxon>
        <taxon>Liliopsida</taxon>
        <taxon>Poales</taxon>
        <taxon>Poaceae</taxon>
        <taxon>BOP clade</taxon>
        <taxon>Oryzoideae</taxon>
        <taxon>Oryzeae</taxon>
        <taxon>Oryzinae</taxon>
        <taxon>Oryza</taxon>
    </lineage>
</organism>
<proteinExistence type="predicted"/>
<dbReference type="STRING" id="4533.J3N931"/>
<dbReference type="SUPFAM" id="SSF51735">
    <property type="entry name" value="NAD(P)-binding Rossmann-fold domains"/>
    <property type="match status" value="1"/>
</dbReference>
<accession>J3N931</accession>
<dbReference type="Gramene" id="OB11G23170.1">
    <property type="protein sequence ID" value="OB11G23170.1"/>
    <property type="gene ID" value="OB11G23170"/>
</dbReference>
<dbReference type="eggNOG" id="KOG1502">
    <property type="taxonomic scope" value="Eukaryota"/>
</dbReference>
<keyword evidence="2" id="KW-1185">Reference proteome</keyword>